<keyword evidence="3" id="KW-1185">Reference proteome</keyword>
<keyword evidence="1" id="KW-1133">Transmembrane helix</keyword>
<name>G9WI10_9LACO</name>
<dbReference type="RefSeq" id="WP_007745487.1">
    <property type="nucleotide sequence ID" value="NZ_CM001398.1"/>
</dbReference>
<keyword evidence="1" id="KW-0472">Membrane</keyword>
<evidence type="ECO:0000256" key="1">
    <source>
        <dbReference type="SAM" id="Phobius"/>
    </source>
</evidence>
<accession>G9WI10</accession>
<proteinExistence type="predicted"/>
<dbReference type="HOGENOM" id="CLU_2992266_0_0_9"/>
<dbReference type="Proteomes" id="UP000004959">
    <property type="component" value="Chromosome"/>
</dbReference>
<dbReference type="EMBL" id="AFVZ01000001">
    <property type="protein sequence ID" value="EHN58895.1"/>
    <property type="molecule type" value="Genomic_DNA"/>
</dbReference>
<protein>
    <submittedName>
        <fullName evidence="2">Uncharacterized protein</fullName>
    </submittedName>
</protein>
<comment type="caution">
    <text evidence="2">The sequence shown here is derived from an EMBL/GenBank/DDBJ whole genome shotgun (WGS) entry which is preliminary data.</text>
</comment>
<dbReference type="PATRIC" id="fig|1045004.4.peg.788"/>
<organism evidence="2 3">
    <name type="scientific">Oenococcus kitaharae DSM 17330</name>
    <dbReference type="NCBI Taxonomy" id="1045004"/>
    <lineage>
        <taxon>Bacteria</taxon>
        <taxon>Bacillati</taxon>
        <taxon>Bacillota</taxon>
        <taxon>Bacilli</taxon>
        <taxon>Lactobacillales</taxon>
        <taxon>Lactobacillaceae</taxon>
        <taxon>Oenococcus</taxon>
    </lineage>
</organism>
<reference evidence="2 3" key="1">
    <citation type="journal article" date="2012" name="PLoS ONE">
        <title>Functional divergence in the genus oenococcus as predicted by genome sequencing of the newly-described species, Oenococcus kitaharae.</title>
        <authorList>
            <person name="Borneman A.R."/>
            <person name="McCarthy J.M."/>
            <person name="Chambers P.J."/>
            <person name="Bartowsky E.J."/>
        </authorList>
    </citation>
    <scope>NUCLEOTIDE SEQUENCE [LARGE SCALE GENOMIC DNA]</scope>
    <source>
        <strain evidence="3">DSM17330</strain>
    </source>
</reference>
<dbReference type="AlphaFoldDB" id="G9WI10"/>
<sequence>MKKGFCFRTISVIILLVILWVSNRLKLPYHDLAGYVLIVLGVLVGFWGSHLDRQNKK</sequence>
<evidence type="ECO:0000313" key="3">
    <source>
        <dbReference type="Proteomes" id="UP000004959"/>
    </source>
</evidence>
<evidence type="ECO:0000313" key="2">
    <source>
        <dbReference type="EMBL" id="EHN58895.1"/>
    </source>
</evidence>
<feature type="transmembrane region" description="Helical" evidence="1">
    <location>
        <begin position="5"/>
        <end position="21"/>
    </location>
</feature>
<keyword evidence="1" id="KW-0812">Transmembrane</keyword>
<feature type="transmembrane region" description="Helical" evidence="1">
    <location>
        <begin position="33"/>
        <end position="51"/>
    </location>
</feature>
<gene>
    <name evidence="2" type="ORF">OKIT_0786</name>
</gene>